<feature type="compositionally biased region" description="Acidic residues" evidence="1">
    <location>
        <begin position="185"/>
        <end position="195"/>
    </location>
</feature>
<gene>
    <name evidence="3" type="ORF">C484_14763</name>
</gene>
<feature type="region of interest" description="Disordered" evidence="1">
    <location>
        <begin position="170"/>
        <end position="208"/>
    </location>
</feature>
<proteinExistence type="predicted"/>
<evidence type="ECO:0000313" key="4">
    <source>
        <dbReference type="Proteomes" id="UP000011648"/>
    </source>
</evidence>
<dbReference type="Proteomes" id="UP000011648">
    <property type="component" value="Unassembled WGS sequence"/>
</dbReference>
<evidence type="ECO:0000313" key="3">
    <source>
        <dbReference type="EMBL" id="ELY88866.1"/>
    </source>
</evidence>
<dbReference type="Pfam" id="PF00583">
    <property type="entry name" value="Acetyltransf_1"/>
    <property type="match status" value="1"/>
</dbReference>
<dbReference type="SUPFAM" id="SSF55729">
    <property type="entry name" value="Acyl-CoA N-acyltransferases (Nat)"/>
    <property type="match status" value="1"/>
</dbReference>
<dbReference type="STRING" id="1230458.C484_14763"/>
<dbReference type="PATRIC" id="fig|1230458.4.peg.2981"/>
<feature type="region of interest" description="Disordered" evidence="1">
    <location>
        <begin position="39"/>
        <end position="60"/>
    </location>
</feature>
<dbReference type="PANTHER" id="PTHR43072:SF52">
    <property type="entry name" value="GCN5-RELATED N-ACETYLTRANSFERASE"/>
    <property type="match status" value="1"/>
</dbReference>
<sequence length="312" mass="33711">MAMHTDDDPTSSFDDVQRAVYEFVDRHGTATRAELLRSVRVDAGPAHSKPARSGNYTQQTALEPSTLESCLETLLAEGYLTESEGTLRVSVPGSPTELETESGAVTIRTAREPDREGILEAMRTVAQDGSYVVAADLATRLERAPALVRVNGTEDGSQSRMCFAAVLDSNTESETTADAGSGADSDSDSDTDSTPETDPTSADKPDDTRIVGWLHLDVPALDSRSHTAELTVGVVPAHRRAGIGRTLLEHGLEWAREAGYRKVVQGVPSSSETAISFLEANGWEREGVRADHYRLDDEFVDEVLFATWPTDS</sequence>
<dbReference type="InterPro" id="IPR016181">
    <property type="entry name" value="Acyl_CoA_acyltransferase"/>
</dbReference>
<comment type="caution">
    <text evidence="3">The sequence shown here is derived from an EMBL/GenBank/DDBJ whole genome shotgun (WGS) entry which is preliminary data.</text>
</comment>
<dbReference type="RefSeq" id="WP_006826628.1">
    <property type="nucleotide sequence ID" value="NZ_AOIL01000050.1"/>
</dbReference>
<keyword evidence="3" id="KW-0808">Transferase</keyword>
<dbReference type="PANTHER" id="PTHR43072">
    <property type="entry name" value="N-ACETYLTRANSFERASE"/>
    <property type="match status" value="1"/>
</dbReference>
<dbReference type="PROSITE" id="PS51186">
    <property type="entry name" value="GNAT"/>
    <property type="match status" value="1"/>
</dbReference>
<dbReference type="CDD" id="cd04301">
    <property type="entry name" value="NAT_SF"/>
    <property type="match status" value="1"/>
</dbReference>
<evidence type="ECO:0000256" key="1">
    <source>
        <dbReference type="SAM" id="MobiDB-lite"/>
    </source>
</evidence>
<feature type="domain" description="N-acetyltransferase" evidence="2">
    <location>
        <begin position="105"/>
        <end position="307"/>
    </location>
</feature>
<dbReference type="GO" id="GO:0016747">
    <property type="term" value="F:acyltransferase activity, transferring groups other than amino-acyl groups"/>
    <property type="evidence" value="ECO:0007669"/>
    <property type="project" value="InterPro"/>
</dbReference>
<dbReference type="InterPro" id="IPR000182">
    <property type="entry name" value="GNAT_dom"/>
</dbReference>
<name>L9ZS07_9EURY</name>
<protein>
    <submittedName>
        <fullName evidence="3">N-acetyltransferase GCN5</fullName>
    </submittedName>
</protein>
<dbReference type="Gene3D" id="3.40.630.30">
    <property type="match status" value="1"/>
</dbReference>
<reference evidence="3 4" key="1">
    <citation type="journal article" date="2014" name="PLoS Genet.">
        <title>Phylogenetically driven sequencing of extremely halophilic archaea reveals strategies for static and dynamic osmo-response.</title>
        <authorList>
            <person name="Becker E.A."/>
            <person name="Seitzer P.M."/>
            <person name="Tritt A."/>
            <person name="Larsen D."/>
            <person name="Krusor M."/>
            <person name="Yao A.I."/>
            <person name="Wu D."/>
            <person name="Madern D."/>
            <person name="Eisen J.A."/>
            <person name="Darling A.E."/>
            <person name="Facciotti M.T."/>
        </authorList>
    </citation>
    <scope>NUCLEOTIDE SEQUENCE [LARGE SCALE GENOMIC DNA]</scope>
    <source>
        <strain evidence="3 4">DSM 12281</strain>
    </source>
</reference>
<evidence type="ECO:0000259" key="2">
    <source>
        <dbReference type="PROSITE" id="PS51186"/>
    </source>
</evidence>
<organism evidence="3 4">
    <name type="scientific">Natrialba taiwanensis DSM 12281</name>
    <dbReference type="NCBI Taxonomy" id="1230458"/>
    <lineage>
        <taxon>Archaea</taxon>
        <taxon>Methanobacteriati</taxon>
        <taxon>Methanobacteriota</taxon>
        <taxon>Stenosarchaea group</taxon>
        <taxon>Halobacteria</taxon>
        <taxon>Halobacteriales</taxon>
        <taxon>Natrialbaceae</taxon>
        <taxon>Natrialba</taxon>
    </lineage>
</organism>
<dbReference type="AlphaFoldDB" id="L9ZS07"/>
<keyword evidence="4" id="KW-1185">Reference proteome</keyword>
<dbReference type="EMBL" id="AOIL01000050">
    <property type="protein sequence ID" value="ELY88866.1"/>
    <property type="molecule type" value="Genomic_DNA"/>
</dbReference>
<accession>L9ZS07</accession>